<feature type="compositionally biased region" description="Basic and acidic residues" evidence="1">
    <location>
        <begin position="96"/>
        <end position="106"/>
    </location>
</feature>
<keyword evidence="3" id="KW-1185">Reference proteome</keyword>
<feature type="region of interest" description="Disordered" evidence="1">
    <location>
        <begin position="74"/>
        <end position="115"/>
    </location>
</feature>
<gene>
    <name evidence="2" type="ORF">BN2476_510027</name>
</gene>
<name>A0A1N7SGH8_9BURK</name>
<dbReference type="EMBL" id="CYGY02000051">
    <property type="protein sequence ID" value="SIT46506.1"/>
    <property type="molecule type" value="Genomic_DNA"/>
</dbReference>
<protein>
    <submittedName>
        <fullName evidence="2">Uncharacterized protein</fullName>
    </submittedName>
</protein>
<evidence type="ECO:0000313" key="3">
    <source>
        <dbReference type="Proteomes" id="UP000195569"/>
    </source>
</evidence>
<proteinExistence type="predicted"/>
<dbReference type="RefSeq" id="WP_143811048.1">
    <property type="nucleotide sequence ID" value="NZ_CYGY02000051.1"/>
</dbReference>
<organism evidence="2 3">
    <name type="scientific">Paraburkholderia piptadeniae</name>
    <dbReference type="NCBI Taxonomy" id="1701573"/>
    <lineage>
        <taxon>Bacteria</taxon>
        <taxon>Pseudomonadati</taxon>
        <taxon>Pseudomonadota</taxon>
        <taxon>Betaproteobacteria</taxon>
        <taxon>Burkholderiales</taxon>
        <taxon>Burkholderiaceae</taxon>
        <taxon>Paraburkholderia</taxon>
    </lineage>
</organism>
<dbReference type="OrthoDB" id="8610787at2"/>
<feature type="compositionally biased region" description="Low complexity" evidence="1">
    <location>
        <begin position="78"/>
        <end position="94"/>
    </location>
</feature>
<dbReference type="AlphaFoldDB" id="A0A1N7SGH8"/>
<reference evidence="2" key="1">
    <citation type="submission" date="2016-12" db="EMBL/GenBank/DDBJ databases">
        <authorList>
            <person name="Moulin L."/>
        </authorList>
    </citation>
    <scope>NUCLEOTIDE SEQUENCE [LARGE SCALE GENOMIC DNA]</scope>
    <source>
        <strain evidence="2">STM 7183</strain>
    </source>
</reference>
<evidence type="ECO:0000256" key="1">
    <source>
        <dbReference type="SAM" id="MobiDB-lite"/>
    </source>
</evidence>
<evidence type="ECO:0000313" key="2">
    <source>
        <dbReference type="EMBL" id="SIT46506.1"/>
    </source>
</evidence>
<comment type="caution">
    <text evidence="2">The sequence shown here is derived from an EMBL/GenBank/DDBJ whole genome shotgun (WGS) entry which is preliminary data.</text>
</comment>
<sequence>MPERKLSPQARRVWPFEFDEIVTRLRCITCQMSAPCRTSATLTECPAHLQARTAITRYLEPGLWQEVNDYVAPMPQDTPRAARTTARQTAGRAAARPRDNGEERQRSGGSSYQPLTRAALHTIVKDVSSARPVRPCEPGAAFEVCANLGHASLSKTSLYPHVDDDRSLVTTISAAR</sequence>
<dbReference type="Proteomes" id="UP000195569">
    <property type="component" value="Unassembled WGS sequence"/>
</dbReference>
<accession>A0A1N7SGH8</accession>